<feature type="transmembrane region" description="Helical" evidence="1">
    <location>
        <begin position="1612"/>
        <end position="1637"/>
    </location>
</feature>
<organism evidence="3 4">
    <name type="scientific">Seminavis robusta</name>
    <dbReference type="NCBI Taxonomy" id="568900"/>
    <lineage>
        <taxon>Eukaryota</taxon>
        <taxon>Sar</taxon>
        <taxon>Stramenopiles</taxon>
        <taxon>Ochrophyta</taxon>
        <taxon>Bacillariophyta</taxon>
        <taxon>Bacillariophyceae</taxon>
        <taxon>Bacillariophycidae</taxon>
        <taxon>Naviculales</taxon>
        <taxon>Naviculaceae</taxon>
        <taxon>Seminavis</taxon>
    </lineage>
</organism>
<proteinExistence type="predicted"/>
<dbReference type="PANTHER" id="PTHR22754">
    <property type="entry name" value="DISCO-INTERACTING PROTEIN 2 DIP2 -RELATED"/>
    <property type="match status" value="1"/>
</dbReference>
<reference evidence="3" key="1">
    <citation type="submission" date="2020-06" db="EMBL/GenBank/DDBJ databases">
        <authorList>
            <consortium name="Plant Systems Biology data submission"/>
        </authorList>
    </citation>
    <scope>NUCLEOTIDE SEQUENCE</scope>
    <source>
        <strain evidence="3">D6</strain>
    </source>
</reference>
<dbReference type="Gene3D" id="3.40.50.12780">
    <property type="entry name" value="N-terminal domain of ligase-like"/>
    <property type="match status" value="1"/>
</dbReference>
<keyword evidence="1" id="KW-0812">Transmembrane</keyword>
<dbReference type="Gene3D" id="3.30.300.30">
    <property type="match status" value="1"/>
</dbReference>
<gene>
    <name evidence="3" type="ORF">SEMRO_2071_G313390.1</name>
</gene>
<keyword evidence="4" id="KW-1185">Reference proteome</keyword>
<comment type="caution">
    <text evidence="3">The sequence shown here is derived from an EMBL/GenBank/DDBJ whole genome shotgun (WGS) entry which is preliminary data.</text>
</comment>
<dbReference type="InterPro" id="IPR020845">
    <property type="entry name" value="AMP-binding_CS"/>
</dbReference>
<sequence length="1805" mass="201650">MMKFSSTILEALNHHATETPDKVVFTWVDNTCQEQNKMTFKQLEDASNAVAARLRKLGCKKGDRVMVSYPFGLEFLAGMFGAMKIGVIPCSIYPPNPNQLKTEMPKFRGFAEDAGAKYALSTNTFATAMAAASVLYKTGVTWIGTDKLSIKKPNPNKPKGFEKFVGEPEELCFIQYTSGSTGRPKGVMITHNNLVETCRAGISLTDLNTASVAALWVPQYHDMGLTGFMSCLYTGSQLVVASPLDFISRPLLWSDMVETYKATHTSAPNFAYALLLKRLEQANRKADWSFMKAAMFGGEPAQSHVVDAVAKTLSINPEHVYNIYGMAEMVVFVTGGPAKADSDEGLMCCGKVDSPTLMLRIVQDGKEVVDGQVGSIWAQSPRVAVGYYGQPELTKSTFSNALPGYDGTWLDTGDLGKIVDGQLYITGRIKDVIIINGKNYYPTDVELSIDEAFGSAIRPGRTSAFQHGDASIGITMEGRKGFDKSANEDLAVDIANHVSQAHGLFASEVVVLNLGVTPKTTSGKLKRSEIRQTTMAGDWKVSDVLLRFQRQAKASPFQANVSPSEKGSFLEHSFAMKGVTSSEFYLSERTQREIHRRSMTLPFGSLDIGSEPKFELHDIDLSQTSVRLPTKAVEAVLAVECDPSKLDEYFSELRLSGVSGIDEAWSTVTKTTAAMQAMCSQILKHLEDKHPTICQLAHSLVVNPDWILIDDRTGFLSQLVHQIFVLEWVTTFMMDHPECMHQKLKNDAAWEAQDHNDQTVPVELQEILNLPEKDSMYGKLPFFLWIKHRSVTPLLNIVNQSLVSAEGPTINAQVERINNLLCLNMLEAIWVEQTYGHKENSELGRRLATNPVMTATTLSKKVLMEHSSNTSAWKDLYIDWDMHIVAWVGDRNSSSWILSKLLLPSIVGDVSGHFFHARLISLYLVTQATGSKLMSNKFQNEPILSRRALHYFGKLNLACAEKFGYIPLEPESKNQLALDEDYWLSKFDQWVGVTEATDFKSSEDLRRIESKATNLPNDFHRVVSTILGDHWDPHKTWTENGLTSLMSAELKNRVEEELHVMLPVNFEQVYATPDLLADFMATSGGESFPKRLAINHPDFHWNLERSSCTKLQLGIIQILALVAIVILVMVSIVPSYWLGAWAIDYCADTEAEECNGLVFWILLPITFPLFLLSFSLIVVLCKTIIIGKYIPRQFGLLTWDYIQWWFVDRMMHMWEVLVGRYVLETKFAWTFYWLLGAELAFSTNIDGFMREFDLIKIGKDASLKHLLHCRKFHLSNGDTDSPSMTFRPIIIGKNSTISGMVSPGASIGDGCKVEKLTCVEEGAMVPDGVVAKGVPACDAGSYQHKESISWEESILDAIKIAWMFVEAYHFFALFFLVNGFLNAILPTWRYATLLHWFLLIPTTSLLAMTTSIILKWLLIGKRDPSQAYGGSLWQRATNWACDFHFKLASWPIFPFFGNSRLWNVLLYLHGLDVDIVSMLTINPSTIFYPSKVDFLKVERSFVGGVSVDMESATDRSRKIEIKDSSIGHNAHLDAGCTIVRSTIPPRSQVSGAVYDLNKSNCEGKNRVKTETGLSMVLREGAQMILNLFIFASLIPAYELGSASVRSSNKTMVTFGVVLVPFLQFFVWVLLSKGVYLITFLDATKPILPFLFGAYLNHAWIFSTLNWMVFLIYGTPMFGYYAQFMGSEADGDIWYFGNALYEYGHLHFKGNVLVDNAHITGHYIDGKGITIAETFVSGVVHPGCYAPAGSVVSAEENGPWKLFYALGKQNKLDVCLQRETCDLIETARDCSINQSNHDDFPSEFEV</sequence>
<dbReference type="Pfam" id="PF00501">
    <property type="entry name" value="AMP-binding"/>
    <property type="match status" value="1"/>
</dbReference>
<keyword evidence="3" id="KW-0436">Ligase</keyword>
<dbReference type="InterPro" id="IPR011004">
    <property type="entry name" value="Trimer_LpxA-like_sf"/>
</dbReference>
<dbReference type="Proteomes" id="UP001153069">
    <property type="component" value="Unassembled WGS sequence"/>
</dbReference>
<dbReference type="PANTHER" id="PTHR22754:SF32">
    <property type="entry name" value="DISCO-INTERACTING PROTEIN 2"/>
    <property type="match status" value="1"/>
</dbReference>
<feature type="transmembrane region" description="Helical" evidence="1">
    <location>
        <begin position="1583"/>
        <end position="1600"/>
    </location>
</feature>
<dbReference type="PROSITE" id="PS00455">
    <property type="entry name" value="AMP_BINDING"/>
    <property type="match status" value="1"/>
</dbReference>
<dbReference type="SUPFAM" id="SSF51161">
    <property type="entry name" value="Trimeric LpxA-like enzymes"/>
    <property type="match status" value="1"/>
</dbReference>
<feature type="transmembrane region" description="Helical" evidence="1">
    <location>
        <begin position="1360"/>
        <end position="1381"/>
    </location>
</feature>
<dbReference type="EMBL" id="CAICTM010002069">
    <property type="protein sequence ID" value="CAB9527783.1"/>
    <property type="molecule type" value="Genomic_DNA"/>
</dbReference>
<evidence type="ECO:0000259" key="2">
    <source>
        <dbReference type="Pfam" id="PF00501"/>
    </source>
</evidence>
<dbReference type="InterPro" id="IPR045851">
    <property type="entry name" value="AMP-bd_C_sf"/>
</dbReference>
<feature type="transmembrane region" description="Helical" evidence="1">
    <location>
        <begin position="1649"/>
        <end position="1672"/>
    </location>
</feature>
<keyword evidence="1" id="KW-0472">Membrane</keyword>
<dbReference type="InterPro" id="IPR000873">
    <property type="entry name" value="AMP-dep_synth/lig_dom"/>
</dbReference>
<feature type="transmembrane region" description="Helical" evidence="1">
    <location>
        <begin position="1113"/>
        <end position="1137"/>
    </location>
</feature>
<dbReference type="GO" id="GO:0016874">
    <property type="term" value="F:ligase activity"/>
    <property type="evidence" value="ECO:0007669"/>
    <property type="project" value="UniProtKB-KW"/>
</dbReference>
<keyword evidence="1" id="KW-1133">Transmembrane helix</keyword>
<evidence type="ECO:0000313" key="4">
    <source>
        <dbReference type="Proteomes" id="UP001153069"/>
    </source>
</evidence>
<dbReference type="OrthoDB" id="199633at2759"/>
<evidence type="ECO:0000313" key="3">
    <source>
        <dbReference type="EMBL" id="CAB9527783.1"/>
    </source>
</evidence>
<feature type="domain" description="AMP-dependent synthetase/ligase" evidence="2">
    <location>
        <begin position="13"/>
        <end position="388"/>
    </location>
</feature>
<dbReference type="InterPro" id="IPR036736">
    <property type="entry name" value="ACP-like_sf"/>
</dbReference>
<evidence type="ECO:0000256" key="1">
    <source>
        <dbReference type="SAM" id="Phobius"/>
    </source>
</evidence>
<name>A0A9N8HUG2_9STRA</name>
<feature type="transmembrane region" description="Helical" evidence="1">
    <location>
        <begin position="1157"/>
        <end position="1181"/>
    </location>
</feature>
<protein>
    <submittedName>
        <fullName evidence="3">D-alanine--D-alanyl carrier protein ligase</fullName>
    </submittedName>
</protein>
<dbReference type="SUPFAM" id="SSF47336">
    <property type="entry name" value="ACP-like"/>
    <property type="match status" value="1"/>
</dbReference>
<accession>A0A9N8HUG2</accession>
<dbReference type="SUPFAM" id="SSF56801">
    <property type="entry name" value="Acetyl-CoA synthetase-like"/>
    <property type="match status" value="1"/>
</dbReference>
<feature type="transmembrane region" description="Helical" evidence="1">
    <location>
        <begin position="1393"/>
        <end position="1418"/>
    </location>
</feature>
<dbReference type="InterPro" id="IPR042099">
    <property type="entry name" value="ANL_N_sf"/>
</dbReference>
<dbReference type="Gene3D" id="2.160.10.10">
    <property type="entry name" value="Hexapeptide repeat proteins"/>
    <property type="match status" value="1"/>
</dbReference>